<keyword evidence="5" id="KW-0378">Hydrolase</keyword>
<dbReference type="GO" id="GO:0004519">
    <property type="term" value="F:endonuclease activity"/>
    <property type="evidence" value="ECO:0007669"/>
    <property type="project" value="UniProtKB-KW"/>
</dbReference>
<dbReference type="Proteomes" id="UP000005709">
    <property type="component" value="Unassembled WGS sequence"/>
</dbReference>
<evidence type="ECO:0000256" key="4">
    <source>
        <dbReference type="ARBA" id="ARBA00022759"/>
    </source>
</evidence>
<gene>
    <name evidence="10" type="primary">csm3</name>
    <name evidence="10" type="ORF">CAMGR0001_1749</name>
</gene>
<dbReference type="InterPro" id="IPR013412">
    <property type="entry name" value="CRISPR-assoc_RAMP_Csm3"/>
</dbReference>
<protein>
    <recommendedName>
        <fullName evidence="2">CRISPR system Cms endoribonuclease Csm3</fullName>
    </recommendedName>
    <alternativeName>
        <fullName evidence="8">CRISPR type III A-associated RAMP protein Csm3</fullName>
    </alternativeName>
</protein>
<evidence type="ECO:0000256" key="7">
    <source>
        <dbReference type="ARBA" id="ARBA00023118"/>
    </source>
</evidence>
<keyword evidence="4" id="KW-0255">Endonuclease</keyword>
<comment type="caution">
    <text evidence="10">The sequence shown here is derived from an EMBL/GenBank/DDBJ whole genome shotgun (WGS) entry which is preliminary data.</text>
</comment>
<keyword evidence="11" id="KW-1185">Reference proteome</keyword>
<evidence type="ECO:0000256" key="3">
    <source>
        <dbReference type="ARBA" id="ARBA00022722"/>
    </source>
</evidence>
<evidence type="ECO:0000313" key="10">
    <source>
        <dbReference type="EMBL" id="EEV18402.1"/>
    </source>
</evidence>
<accession>C8PFL8</accession>
<comment type="similarity">
    <text evidence="1">Belongs to the CRISPR-associated Csm3 family.</text>
</comment>
<dbReference type="RefSeq" id="WP_005870087.1">
    <property type="nucleotide sequence ID" value="NZ_ACYG01000015.1"/>
</dbReference>
<evidence type="ECO:0000313" key="11">
    <source>
        <dbReference type="Proteomes" id="UP000005709"/>
    </source>
</evidence>
<sequence>MKIYSLKGDIRLLSGLHIGGGDDVMKIGGIDNQVIKDANSGRPYIPASSLKGKIRSLLEWDLGLVGLDQDKKGAPFSYKNIERAKDRKSAEILLKLFGDSDVKENKFGITRISFSDCRISPESEDKILSEAKYENIIDRQKGTAKHPRQSERVPEGIKFCYDFKIKVLEGDDIDDFKKLIKRGLNLLENDYLGGSGSRGYGRVEFSNKDEWVEK</sequence>
<dbReference type="InterPro" id="IPR052216">
    <property type="entry name" value="CRISPR_Csm3_endoribonuclease"/>
</dbReference>
<dbReference type="eggNOG" id="COG1337">
    <property type="taxonomic scope" value="Bacteria"/>
</dbReference>
<keyword evidence="3" id="KW-0540">Nuclease</keyword>
<keyword evidence="6" id="KW-0694">RNA-binding</keyword>
<dbReference type="OrthoDB" id="9789361at2"/>
<feature type="domain" description="CRISPR type III-associated protein" evidence="9">
    <location>
        <begin position="10"/>
        <end position="204"/>
    </location>
</feature>
<dbReference type="InterPro" id="IPR005537">
    <property type="entry name" value="RAMP_III_fam"/>
</dbReference>
<evidence type="ECO:0000256" key="1">
    <source>
        <dbReference type="ARBA" id="ARBA00006342"/>
    </source>
</evidence>
<evidence type="ECO:0000256" key="6">
    <source>
        <dbReference type="ARBA" id="ARBA00022884"/>
    </source>
</evidence>
<dbReference type="Pfam" id="PF03787">
    <property type="entry name" value="RAMPs"/>
    <property type="match status" value="1"/>
</dbReference>
<dbReference type="STRING" id="824.CGRAC_0534"/>
<evidence type="ECO:0000256" key="5">
    <source>
        <dbReference type="ARBA" id="ARBA00022801"/>
    </source>
</evidence>
<dbReference type="GO" id="GO:0003723">
    <property type="term" value="F:RNA binding"/>
    <property type="evidence" value="ECO:0007669"/>
    <property type="project" value="UniProtKB-KW"/>
</dbReference>
<name>C8PFL8_9BACT</name>
<dbReference type="EMBL" id="ACYG01000015">
    <property type="protein sequence ID" value="EEV18402.1"/>
    <property type="molecule type" value="Genomic_DNA"/>
</dbReference>
<keyword evidence="7" id="KW-0051">Antiviral defense</keyword>
<evidence type="ECO:0000256" key="2">
    <source>
        <dbReference type="ARBA" id="ARBA00022150"/>
    </source>
</evidence>
<dbReference type="NCBIfam" id="TIGR02582">
    <property type="entry name" value="cas7_TM1809"/>
    <property type="match status" value="1"/>
</dbReference>
<dbReference type="PANTHER" id="PTHR35579:SF3">
    <property type="entry name" value="CRISPR SYSTEM CMS ENDORIBONUCLEASE CSM3"/>
    <property type="match status" value="1"/>
</dbReference>
<proteinExistence type="inferred from homology"/>
<dbReference type="GO" id="GO:0051607">
    <property type="term" value="P:defense response to virus"/>
    <property type="evidence" value="ECO:0007669"/>
    <property type="project" value="UniProtKB-KW"/>
</dbReference>
<evidence type="ECO:0000256" key="8">
    <source>
        <dbReference type="ARBA" id="ARBA00033183"/>
    </source>
</evidence>
<organism evidence="10 11">
    <name type="scientific">Campylobacter gracilis RM3268</name>
    <dbReference type="NCBI Taxonomy" id="553220"/>
    <lineage>
        <taxon>Bacteria</taxon>
        <taxon>Pseudomonadati</taxon>
        <taxon>Campylobacterota</taxon>
        <taxon>Epsilonproteobacteria</taxon>
        <taxon>Campylobacterales</taxon>
        <taxon>Campylobacteraceae</taxon>
        <taxon>Campylobacter</taxon>
    </lineage>
</organism>
<evidence type="ECO:0000259" key="9">
    <source>
        <dbReference type="Pfam" id="PF03787"/>
    </source>
</evidence>
<dbReference type="PANTHER" id="PTHR35579">
    <property type="entry name" value="CRISPR SYSTEM CMS ENDORIBONUCLEASE CSM3"/>
    <property type="match status" value="1"/>
</dbReference>
<reference evidence="10 11" key="1">
    <citation type="submission" date="2009-07" db="EMBL/GenBank/DDBJ databases">
        <authorList>
            <person name="Madupu R."/>
            <person name="Sebastian Y."/>
            <person name="Durkin A.S."/>
            <person name="Torralba M."/>
            <person name="Methe B."/>
            <person name="Sutton G.G."/>
            <person name="Strausberg R.L."/>
            <person name="Nelson K.E."/>
        </authorList>
    </citation>
    <scope>NUCLEOTIDE SEQUENCE [LARGE SCALE GENOMIC DNA]</scope>
    <source>
        <strain evidence="10 11">RM3268</strain>
    </source>
</reference>
<dbReference type="GO" id="GO:0016787">
    <property type="term" value="F:hydrolase activity"/>
    <property type="evidence" value="ECO:0007669"/>
    <property type="project" value="UniProtKB-KW"/>
</dbReference>
<dbReference type="AlphaFoldDB" id="C8PFL8"/>